<dbReference type="Proteomes" id="UP001219518">
    <property type="component" value="Unassembled WGS sequence"/>
</dbReference>
<proteinExistence type="predicted"/>
<organism evidence="2 3">
    <name type="scientific">Frankliniella fusca</name>
    <dbReference type="NCBI Taxonomy" id="407009"/>
    <lineage>
        <taxon>Eukaryota</taxon>
        <taxon>Metazoa</taxon>
        <taxon>Ecdysozoa</taxon>
        <taxon>Arthropoda</taxon>
        <taxon>Hexapoda</taxon>
        <taxon>Insecta</taxon>
        <taxon>Pterygota</taxon>
        <taxon>Neoptera</taxon>
        <taxon>Paraneoptera</taxon>
        <taxon>Thysanoptera</taxon>
        <taxon>Terebrantia</taxon>
        <taxon>Thripoidea</taxon>
        <taxon>Thripidae</taxon>
        <taxon>Frankliniella</taxon>
    </lineage>
</organism>
<name>A0AAE1HVB2_9NEOP</name>
<sequence>MAAAAASFTGSQHNKVSSGDEKQRSLRTTSAIYESGSLVYLSMHIQLTSYWKVVNLLLINIIGQSALTYCVAQSSEKLSK</sequence>
<keyword evidence="3" id="KW-1185">Reference proteome</keyword>
<evidence type="ECO:0000256" key="1">
    <source>
        <dbReference type="SAM" id="MobiDB-lite"/>
    </source>
</evidence>
<comment type="caution">
    <text evidence="2">The sequence shown here is derived from an EMBL/GenBank/DDBJ whole genome shotgun (WGS) entry which is preliminary data.</text>
</comment>
<protein>
    <submittedName>
        <fullName evidence="2">Cobyrinate a,c-diamide synthase</fullName>
    </submittedName>
</protein>
<evidence type="ECO:0000313" key="3">
    <source>
        <dbReference type="Proteomes" id="UP001219518"/>
    </source>
</evidence>
<dbReference type="AlphaFoldDB" id="A0AAE1HVB2"/>
<reference evidence="2" key="1">
    <citation type="submission" date="2021-07" db="EMBL/GenBank/DDBJ databases">
        <authorList>
            <person name="Catto M.A."/>
            <person name="Jacobson A."/>
            <person name="Kennedy G."/>
            <person name="Labadie P."/>
            <person name="Hunt B.G."/>
            <person name="Srinivasan R."/>
        </authorList>
    </citation>
    <scope>NUCLEOTIDE SEQUENCE</scope>
    <source>
        <strain evidence="2">PL_HMW_Pooled</strain>
        <tissue evidence="2">Head</tissue>
    </source>
</reference>
<gene>
    <name evidence="2" type="ORF">KUF71_016341</name>
</gene>
<evidence type="ECO:0000313" key="2">
    <source>
        <dbReference type="EMBL" id="KAK3928058.1"/>
    </source>
</evidence>
<reference evidence="2" key="2">
    <citation type="journal article" date="2023" name="BMC Genomics">
        <title>Pest status, molecular evolution, and epigenetic factors derived from the genome assembly of Frankliniella fusca, a thysanopteran phytovirus vector.</title>
        <authorList>
            <person name="Catto M.A."/>
            <person name="Labadie P.E."/>
            <person name="Jacobson A.L."/>
            <person name="Kennedy G.G."/>
            <person name="Srinivasan R."/>
            <person name="Hunt B.G."/>
        </authorList>
    </citation>
    <scope>NUCLEOTIDE SEQUENCE</scope>
    <source>
        <strain evidence="2">PL_HMW_Pooled</strain>
    </source>
</reference>
<accession>A0AAE1HVB2</accession>
<feature type="compositionally biased region" description="Polar residues" evidence="1">
    <location>
        <begin position="8"/>
        <end position="17"/>
    </location>
</feature>
<feature type="region of interest" description="Disordered" evidence="1">
    <location>
        <begin position="1"/>
        <end position="25"/>
    </location>
</feature>
<dbReference type="EMBL" id="JAHWGI010001309">
    <property type="protein sequence ID" value="KAK3928058.1"/>
    <property type="molecule type" value="Genomic_DNA"/>
</dbReference>